<evidence type="ECO:0000313" key="1">
    <source>
        <dbReference type="EMBL" id="MDC5743261.1"/>
    </source>
</evidence>
<name>A0A178JAU1_9VIBR</name>
<dbReference type="RefSeq" id="WP_069667854.1">
    <property type="nucleotide sequence ID" value="NZ_JAPFIM010000012.1"/>
</dbReference>
<dbReference type="GeneID" id="78076753"/>
<dbReference type="EMBL" id="JAPFIT010000032">
    <property type="protein sequence ID" value="MDC5743261.1"/>
    <property type="molecule type" value="Genomic_DNA"/>
</dbReference>
<proteinExistence type="predicted"/>
<dbReference type="AlphaFoldDB" id="A0A178JAU1"/>
<comment type="caution">
    <text evidence="2">The sequence shown here is derived from an EMBL/GenBank/DDBJ whole genome shotgun (WGS) entry which is preliminary data.</text>
</comment>
<gene>
    <name evidence="2" type="ORF">AZ468_13635</name>
    <name evidence="1" type="ORF">OPW20_24670</name>
</gene>
<dbReference type="OrthoDB" id="9898391at2"/>
<dbReference type="Proteomes" id="UP001150001">
    <property type="component" value="Unassembled WGS sequence"/>
</dbReference>
<sequence length="66" mass="7515">MHQVCEALTLIQNTNDKIHVLADALSAWDSEKVELTDEHISTIGNILYGYCQDIERTAQKIKDRSK</sequence>
<evidence type="ECO:0000313" key="3">
    <source>
        <dbReference type="Proteomes" id="UP000094761"/>
    </source>
</evidence>
<accession>A0A178JAU1</accession>
<evidence type="ECO:0008006" key="5">
    <source>
        <dbReference type="Google" id="ProtNLM"/>
    </source>
</evidence>
<organism evidence="2 3">
    <name type="scientific">Vibrio europaeus</name>
    <dbReference type="NCBI Taxonomy" id="300876"/>
    <lineage>
        <taxon>Bacteria</taxon>
        <taxon>Pseudomonadati</taxon>
        <taxon>Pseudomonadota</taxon>
        <taxon>Gammaproteobacteria</taxon>
        <taxon>Vibrionales</taxon>
        <taxon>Vibrionaceae</taxon>
        <taxon>Vibrio</taxon>
        <taxon>Vibrio oreintalis group</taxon>
    </lineage>
</organism>
<reference evidence="1" key="2">
    <citation type="submission" date="2022-11" db="EMBL/GenBank/DDBJ databases">
        <title>Role of the vibriolysin VemA secreted by the emergent pathogen Vibrio europaeus in the colonization of Manila clam mucus.</title>
        <authorList>
            <person name="Martinez C."/>
            <person name="Rodriguez S."/>
            <person name="Vences A."/>
            <person name="Barja J.L."/>
            <person name="Toranzo A.E."/>
            <person name="Dubert J."/>
        </authorList>
    </citation>
    <scope>NUCLEOTIDE SEQUENCE</scope>
    <source>
        <strain evidence="1">3454</strain>
    </source>
</reference>
<dbReference type="EMBL" id="LUAX01000004">
    <property type="protein sequence ID" value="OAM99021.1"/>
    <property type="molecule type" value="Genomic_DNA"/>
</dbReference>
<evidence type="ECO:0000313" key="4">
    <source>
        <dbReference type="Proteomes" id="UP001150001"/>
    </source>
</evidence>
<dbReference type="Proteomes" id="UP000094761">
    <property type="component" value="Unassembled WGS sequence"/>
</dbReference>
<protein>
    <recommendedName>
        <fullName evidence="5">Phage protein</fullName>
    </recommendedName>
</protein>
<evidence type="ECO:0000313" key="2">
    <source>
        <dbReference type="EMBL" id="OAM99021.1"/>
    </source>
</evidence>
<reference evidence="2 3" key="1">
    <citation type="submission" date="2016-03" db="EMBL/GenBank/DDBJ databases">
        <title>Draft genome sequence of the Vibrio tubiashii subs. europaeus.</title>
        <authorList>
            <person name="Spinard E."/>
            <person name="Dubert J."/>
            <person name="Nelson D.R."/>
            <person name="Barja J.L."/>
        </authorList>
    </citation>
    <scope>NUCLEOTIDE SEQUENCE [LARGE SCALE GENOMIC DNA]</scope>
    <source>
        <strain evidence="3">PP-638</strain>
        <strain evidence="2">PP2-638</strain>
    </source>
</reference>
<keyword evidence="4" id="KW-1185">Reference proteome</keyword>